<feature type="domain" description="EamA" evidence="7">
    <location>
        <begin position="153"/>
        <end position="286"/>
    </location>
</feature>
<evidence type="ECO:0000256" key="4">
    <source>
        <dbReference type="ARBA" id="ARBA00022989"/>
    </source>
</evidence>
<feature type="transmembrane region" description="Helical" evidence="6">
    <location>
        <begin position="183"/>
        <end position="202"/>
    </location>
</feature>
<evidence type="ECO:0000313" key="9">
    <source>
        <dbReference type="Proteomes" id="UP001171902"/>
    </source>
</evidence>
<dbReference type="InterPro" id="IPR037185">
    <property type="entry name" value="EmrE-like"/>
</dbReference>
<keyword evidence="5 6" id="KW-0472">Membrane</keyword>
<comment type="subcellular location">
    <subcellularLocation>
        <location evidence="1">Membrane</location>
        <topology evidence="1">Multi-pass membrane protein</topology>
    </subcellularLocation>
</comment>
<protein>
    <submittedName>
        <fullName evidence="8">DMT family transporter</fullName>
    </submittedName>
</protein>
<feature type="transmembrane region" description="Helical" evidence="6">
    <location>
        <begin position="40"/>
        <end position="60"/>
    </location>
</feature>
<evidence type="ECO:0000259" key="7">
    <source>
        <dbReference type="Pfam" id="PF00892"/>
    </source>
</evidence>
<dbReference type="Proteomes" id="UP001171902">
    <property type="component" value="Unassembled WGS sequence"/>
</dbReference>
<dbReference type="PANTHER" id="PTHR32322">
    <property type="entry name" value="INNER MEMBRANE TRANSPORTER"/>
    <property type="match status" value="1"/>
</dbReference>
<sequence>MSRALDGAKRFAVIGGGAAMLLVGTSTAVAATIADYPVLIGQSVRFALAAVILLAAVRAQRLPRVRLTPRDLLLLLALAATGLAGFNLFLIEATRHAGPAMIGSVVGAVPVALALLGPVLQRRSPSRRTVIAALVVAGGTAVAAGLGTGSAAGLLLAIGALGCEVLFSLLAIPLLPKLGPTRVSAYAATLAVPMLLAAGLLIEGTHALRMPTLTEGAAYAYLGVLVTAVAFLLWYNALRRIGADRSGLLAGLVPVGALLTTAVLGIAPVTVPDIAGAAIVGAGIAFGLRNTGVNTDQPVAASDTGPEMARSEP</sequence>
<feature type="transmembrane region" description="Helical" evidence="6">
    <location>
        <begin position="217"/>
        <end position="235"/>
    </location>
</feature>
<proteinExistence type="inferred from homology"/>
<accession>A0ABT7YQT4</accession>
<feature type="transmembrane region" description="Helical" evidence="6">
    <location>
        <begin position="129"/>
        <end position="148"/>
    </location>
</feature>
<name>A0ABT7YQT4_9ACTN</name>
<comment type="caution">
    <text evidence="8">The sequence shown here is derived from an EMBL/GenBank/DDBJ whole genome shotgun (WGS) entry which is preliminary data.</text>
</comment>
<dbReference type="EMBL" id="JAUEMJ010000004">
    <property type="protein sequence ID" value="MDN3241015.1"/>
    <property type="molecule type" value="Genomic_DNA"/>
</dbReference>
<evidence type="ECO:0000256" key="1">
    <source>
        <dbReference type="ARBA" id="ARBA00004141"/>
    </source>
</evidence>
<feature type="transmembrane region" description="Helical" evidence="6">
    <location>
        <begin position="97"/>
        <end position="117"/>
    </location>
</feature>
<evidence type="ECO:0000256" key="5">
    <source>
        <dbReference type="ARBA" id="ARBA00023136"/>
    </source>
</evidence>
<gene>
    <name evidence="8" type="ORF">QWI33_14885</name>
</gene>
<keyword evidence="3 6" id="KW-0812">Transmembrane</keyword>
<feature type="transmembrane region" description="Helical" evidence="6">
    <location>
        <begin position="154"/>
        <end position="176"/>
    </location>
</feature>
<comment type="similarity">
    <text evidence="2">Belongs to the EamA transporter family.</text>
</comment>
<dbReference type="InterPro" id="IPR000620">
    <property type="entry name" value="EamA_dom"/>
</dbReference>
<keyword evidence="4 6" id="KW-1133">Transmembrane helix</keyword>
<evidence type="ECO:0000256" key="2">
    <source>
        <dbReference type="ARBA" id="ARBA00007362"/>
    </source>
</evidence>
<dbReference type="PANTHER" id="PTHR32322:SF2">
    <property type="entry name" value="EAMA DOMAIN-CONTAINING PROTEIN"/>
    <property type="match status" value="1"/>
</dbReference>
<feature type="transmembrane region" description="Helical" evidence="6">
    <location>
        <begin position="72"/>
        <end position="91"/>
    </location>
</feature>
<dbReference type="Pfam" id="PF00892">
    <property type="entry name" value="EamA"/>
    <property type="match status" value="2"/>
</dbReference>
<evidence type="ECO:0000313" key="8">
    <source>
        <dbReference type="EMBL" id="MDN3241015.1"/>
    </source>
</evidence>
<evidence type="ECO:0000256" key="3">
    <source>
        <dbReference type="ARBA" id="ARBA00022692"/>
    </source>
</evidence>
<feature type="transmembrane region" description="Helical" evidence="6">
    <location>
        <begin position="247"/>
        <end position="267"/>
    </location>
</feature>
<reference evidence="8" key="1">
    <citation type="submission" date="2023-06" db="EMBL/GenBank/DDBJ databases">
        <title>Gycomyces niveus sp.nov., a novel actinomycete isolated from soil in Shouguang.</title>
        <authorList>
            <person name="Yang X."/>
            <person name="Zhao J."/>
        </authorList>
    </citation>
    <scope>NUCLEOTIDE SEQUENCE</scope>
    <source>
        <strain evidence="8">NEAU C2</strain>
    </source>
</reference>
<feature type="domain" description="EamA" evidence="7">
    <location>
        <begin position="14"/>
        <end position="142"/>
    </location>
</feature>
<dbReference type="SUPFAM" id="SSF103481">
    <property type="entry name" value="Multidrug resistance efflux transporter EmrE"/>
    <property type="match status" value="2"/>
</dbReference>
<organism evidence="8 9">
    <name type="scientific">Glycomyces tritici</name>
    <dbReference type="NCBI Taxonomy" id="2665176"/>
    <lineage>
        <taxon>Bacteria</taxon>
        <taxon>Bacillati</taxon>
        <taxon>Actinomycetota</taxon>
        <taxon>Actinomycetes</taxon>
        <taxon>Glycomycetales</taxon>
        <taxon>Glycomycetaceae</taxon>
        <taxon>Glycomyces</taxon>
    </lineage>
</organism>
<keyword evidence="9" id="KW-1185">Reference proteome</keyword>
<dbReference type="RefSeq" id="WP_289957936.1">
    <property type="nucleotide sequence ID" value="NZ_JAUEMJ010000004.1"/>
</dbReference>
<evidence type="ECO:0000256" key="6">
    <source>
        <dbReference type="SAM" id="Phobius"/>
    </source>
</evidence>
<dbReference type="InterPro" id="IPR050638">
    <property type="entry name" value="AA-Vitamin_Transporters"/>
</dbReference>